<reference evidence="3" key="1">
    <citation type="journal article" date="2012" name="Proc. Natl. Acad. Sci. U.S.A.">
        <title>Antigenic diversity is generated by distinct evolutionary mechanisms in African trypanosome species.</title>
        <authorList>
            <person name="Jackson A.P."/>
            <person name="Berry A."/>
            <person name="Aslett M."/>
            <person name="Allison H.C."/>
            <person name="Burton P."/>
            <person name="Vavrova-Anderson J."/>
            <person name="Brown R."/>
            <person name="Browne H."/>
            <person name="Corton N."/>
            <person name="Hauser H."/>
            <person name="Gamble J."/>
            <person name="Gilderthorp R."/>
            <person name="Marcello L."/>
            <person name="McQuillan J."/>
            <person name="Otto T.D."/>
            <person name="Quail M.A."/>
            <person name="Sanders M.J."/>
            <person name="van Tonder A."/>
            <person name="Ginger M.L."/>
            <person name="Field M.C."/>
            <person name="Barry J.D."/>
            <person name="Hertz-Fowler C."/>
            <person name="Berriman M."/>
        </authorList>
    </citation>
    <scope>NUCLEOTIDE SEQUENCE</scope>
    <source>
        <strain evidence="3">IL3000</strain>
    </source>
</reference>
<dbReference type="SUPFAM" id="SSF54928">
    <property type="entry name" value="RNA-binding domain, RBD"/>
    <property type="match status" value="1"/>
</dbReference>
<organism evidence="3">
    <name type="scientific">Trypanosoma congolense (strain IL3000)</name>
    <dbReference type="NCBI Taxonomy" id="1068625"/>
    <lineage>
        <taxon>Eukaryota</taxon>
        <taxon>Discoba</taxon>
        <taxon>Euglenozoa</taxon>
        <taxon>Kinetoplastea</taxon>
        <taxon>Metakinetoplastina</taxon>
        <taxon>Trypanosomatida</taxon>
        <taxon>Trypanosomatidae</taxon>
        <taxon>Trypanosoma</taxon>
        <taxon>Nannomonas</taxon>
    </lineage>
</organism>
<dbReference type="GO" id="GO:0003723">
    <property type="term" value="F:RNA binding"/>
    <property type="evidence" value="ECO:0007669"/>
    <property type="project" value="InterPro"/>
</dbReference>
<dbReference type="InterPro" id="IPR035979">
    <property type="entry name" value="RBD_domain_sf"/>
</dbReference>
<dbReference type="InterPro" id="IPR012677">
    <property type="entry name" value="Nucleotide-bd_a/b_plait_sf"/>
</dbReference>
<dbReference type="VEuPathDB" id="TriTrypDB:TcIL3000.11.290"/>
<feature type="region of interest" description="Disordered" evidence="1">
    <location>
        <begin position="373"/>
        <end position="393"/>
    </location>
</feature>
<dbReference type="EMBL" id="HE575324">
    <property type="protein sequence ID" value="CCC94649.1"/>
    <property type="molecule type" value="Genomic_DNA"/>
</dbReference>
<proteinExistence type="predicted"/>
<protein>
    <recommendedName>
        <fullName evidence="2">RRM domain-containing protein</fullName>
    </recommendedName>
</protein>
<accession>G0UZ30</accession>
<evidence type="ECO:0000313" key="3">
    <source>
        <dbReference type="EMBL" id="CCC94649.1"/>
    </source>
</evidence>
<dbReference type="Pfam" id="PF00076">
    <property type="entry name" value="RRM_1"/>
    <property type="match status" value="1"/>
</dbReference>
<name>G0UZ30_TRYCI</name>
<dbReference type="Gene3D" id="3.10.590.10">
    <property type="entry name" value="ph1033 like domains"/>
    <property type="match status" value="1"/>
</dbReference>
<dbReference type="CDD" id="cd00590">
    <property type="entry name" value="RRM_SF"/>
    <property type="match status" value="1"/>
</dbReference>
<evidence type="ECO:0000256" key="1">
    <source>
        <dbReference type="SAM" id="MobiDB-lite"/>
    </source>
</evidence>
<sequence length="430" mass="47612">MSLITASNTSRMVAGDIDDPEFVYVNGEKLNLLEDGRLSLYTKFPYGTLLFEPSSVPPKEIPLSTDASEQGITMHRLLPRGHYEAYLPDPTTGDLFPLIGEYICAYVSNLPPSTTAEMLGRFFEAFDMVAEADVFTDSTGACTGRGWVVLQDPAKLLLVPTAMEFFPRNFIHIALSDVMPNPAMFQGVCGSWTQPSSALLHQECQPIARNNRRVSGKRVQNMWVGKGELMGDVSNPPPAVDVGVVNTNAYYFVVVVERSEAERSVKSGFFRTDADNKRAFYKAMNKGPVVIIFVVQHHIAIFGFGRLLPQAEIDSDTNMCLIQWMKHGVFLEDSDLRGIQSIPLTKMKDGIPLKPEIGESICYLASGCPLPRTQPEGFRRDQRNGRQPTRLAALPPTRHSLPVARSFNGVVSAAPNRSYPGPKAMVNRRR</sequence>
<dbReference type="Gene3D" id="3.30.70.330">
    <property type="match status" value="1"/>
</dbReference>
<dbReference type="AlphaFoldDB" id="G0UZ30"/>
<gene>
    <name evidence="3" type="ORF">TCIL3000_11_290</name>
</gene>
<evidence type="ECO:0000259" key="2">
    <source>
        <dbReference type="Pfam" id="PF00076"/>
    </source>
</evidence>
<dbReference type="InterPro" id="IPR000504">
    <property type="entry name" value="RRM_dom"/>
</dbReference>
<feature type="domain" description="RRM" evidence="2">
    <location>
        <begin position="106"/>
        <end position="153"/>
    </location>
</feature>